<evidence type="ECO:0000313" key="1">
    <source>
        <dbReference type="EMBL" id="QRQ81947.1"/>
    </source>
</evidence>
<reference evidence="1" key="1">
    <citation type="submission" date="2021-02" db="EMBL/GenBank/DDBJ databases">
        <title>Neisseriaceae sp. 26B isolated from the cloaca of a Common Toad-headed Turtle (Mesoclemmys nasuta).</title>
        <authorList>
            <person name="Spergser J."/>
            <person name="Busse H.-J."/>
        </authorList>
    </citation>
    <scope>NUCLEOTIDE SEQUENCE</scope>
    <source>
        <strain evidence="1">26B</strain>
    </source>
</reference>
<dbReference type="RefSeq" id="WP_230339245.1">
    <property type="nucleotide sequence ID" value="NZ_CP069798.1"/>
</dbReference>
<protein>
    <submittedName>
        <fullName evidence="1">Uncharacterized protein</fullName>
    </submittedName>
</protein>
<dbReference type="NCBIfam" id="NF043076">
    <property type="entry name" value="PHA_gran_PhaM"/>
    <property type="match status" value="1"/>
</dbReference>
<evidence type="ECO:0000313" key="2">
    <source>
        <dbReference type="Proteomes" id="UP000653156"/>
    </source>
</evidence>
<dbReference type="Proteomes" id="UP000653156">
    <property type="component" value="Chromosome"/>
</dbReference>
<organism evidence="1 2">
    <name type="scientific">Paralysiella testudinis</name>
    <dbReference type="NCBI Taxonomy" id="2809020"/>
    <lineage>
        <taxon>Bacteria</taxon>
        <taxon>Pseudomonadati</taxon>
        <taxon>Pseudomonadota</taxon>
        <taxon>Betaproteobacteria</taxon>
        <taxon>Neisseriales</taxon>
        <taxon>Neisseriaceae</taxon>
        <taxon>Paralysiella</taxon>
    </lineage>
</organism>
<accession>A0A892ZJF1</accession>
<proteinExistence type="predicted"/>
<dbReference type="InterPro" id="IPR050026">
    <property type="entry name" value="PHA_gran_PhaM_N"/>
</dbReference>
<keyword evidence="2" id="KW-1185">Reference proteome</keyword>
<dbReference type="AlphaFoldDB" id="A0A892ZJF1"/>
<name>A0A892ZJF1_9NEIS</name>
<dbReference type="EMBL" id="CP069798">
    <property type="protein sequence ID" value="QRQ81947.1"/>
    <property type="molecule type" value="Genomic_DNA"/>
</dbReference>
<sequence>MNDPNNPFAAWQQFWQQAPTQALPFLPPTSLAEVEKRIADLDSVEMWLNFQLQAVQTQKALLQQQKVFFESFAEKP</sequence>
<dbReference type="KEGG" id="ptes:JQU52_00425"/>
<gene>
    <name evidence="1" type="ORF">JQU52_00425</name>
</gene>